<evidence type="ECO:0000313" key="2">
    <source>
        <dbReference type="Proteomes" id="UP001501563"/>
    </source>
</evidence>
<protein>
    <recommendedName>
        <fullName evidence="3">Tetratricopeptide repeat protein</fullName>
    </recommendedName>
</protein>
<reference evidence="2" key="1">
    <citation type="journal article" date="2019" name="Int. J. Syst. Evol. Microbiol.">
        <title>The Global Catalogue of Microorganisms (GCM) 10K type strain sequencing project: providing services to taxonomists for standard genome sequencing and annotation.</title>
        <authorList>
            <consortium name="The Broad Institute Genomics Platform"/>
            <consortium name="The Broad Institute Genome Sequencing Center for Infectious Disease"/>
            <person name="Wu L."/>
            <person name="Ma J."/>
        </authorList>
    </citation>
    <scope>NUCLEOTIDE SEQUENCE [LARGE SCALE GENOMIC DNA]</scope>
    <source>
        <strain evidence="2">JCM 16578</strain>
    </source>
</reference>
<name>A0ABP7LF97_9ACTN</name>
<dbReference type="RefSeq" id="WP_345553957.1">
    <property type="nucleotide sequence ID" value="NZ_BAAAZA010000045.1"/>
</dbReference>
<evidence type="ECO:0000313" key="1">
    <source>
        <dbReference type="EMBL" id="GAA3900740.1"/>
    </source>
</evidence>
<comment type="caution">
    <text evidence="1">The sequence shown here is derived from an EMBL/GenBank/DDBJ whole genome shotgun (WGS) entry which is preliminary data.</text>
</comment>
<accession>A0ABP7LF97</accession>
<dbReference type="EMBL" id="BAAAZA010000045">
    <property type="protein sequence ID" value="GAA3900740.1"/>
    <property type="molecule type" value="Genomic_DNA"/>
</dbReference>
<dbReference type="Proteomes" id="UP001501563">
    <property type="component" value="Unassembled WGS sequence"/>
</dbReference>
<organism evidence="1 2">
    <name type="scientific">Streptomyces lannensis</name>
    <dbReference type="NCBI Taxonomy" id="766498"/>
    <lineage>
        <taxon>Bacteria</taxon>
        <taxon>Bacillati</taxon>
        <taxon>Actinomycetota</taxon>
        <taxon>Actinomycetes</taxon>
        <taxon>Kitasatosporales</taxon>
        <taxon>Streptomycetaceae</taxon>
        <taxon>Streptomyces</taxon>
    </lineage>
</organism>
<keyword evidence="2" id="KW-1185">Reference proteome</keyword>
<proteinExistence type="predicted"/>
<gene>
    <name evidence="1" type="ORF">GCM10022207_81890</name>
</gene>
<sequence length="167" mass="18337">MDVDDLEWQGRMLGGIPPRMADLLLELGHLDLVVEAAGERGEWFCALAAVRELCGAEDYERALSVIEPFAVTGWKPAVTKAAEVRFRMGRVEEALALVRPDEPVTEGREWRDCALMLAKAGRLDEAIDALAGAVLAVRPALLSHTKSSDQQTSVVTHFRMTVRRTPG</sequence>
<evidence type="ECO:0008006" key="3">
    <source>
        <dbReference type="Google" id="ProtNLM"/>
    </source>
</evidence>